<dbReference type="eggNOG" id="ENOG502SBAB">
    <property type="taxonomic scope" value="Eukaryota"/>
</dbReference>
<keyword evidence="5" id="KW-1185">Reference proteome</keyword>
<dbReference type="STRING" id="246409.I1CJC4"/>
<dbReference type="Pfam" id="PF16787">
    <property type="entry name" value="NDC10_II"/>
    <property type="match status" value="1"/>
</dbReference>
<dbReference type="VEuPathDB" id="FungiDB:RO3G_13265"/>
<dbReference type="Gene3D" id="1.10.443.20">
    <property type="entry name" value="Centromere DNA-binding protein complex CBF3 subunit, domain 2"/>
    <property type="match status" value="2"/>
</dbReference>
<evidence type="ECO:0000313" key="4">
    <source>
        <dbReference type="EMBL" id="EIE88554.1"/>
    </source>
</evidence>
<feature type="domain" description="Ndc10" evidence="3">
    <location>
        <begin position="300"/>
        <end position="457"/>
    </location>
</feature>
<dbReference type="PANTHER" id="PTHR37784:SF2">
    <property type="entry name" value="HIGH-OSMOLARITY-INDUCED TRANSCRIPTION PROTEIN 1"/>
    <property type="match status" value="1"/>
</dbReference>
<dbReference type="GO" id="GO:0000978">
    <property type="term" value="F:RNA polymerase II cis-regulatory region sequence-specific DNA binding"/>
    <property type="evidence" value="ECO:0007669"/>
    <property type="project" value="TreeGrafter"/>
</dbReference>
<dbReference type="RefSeq" id="XP_067523950.1">
    <property type="nucleotide sequence ID" value="XM_067667849.1"/>
</dbReference>
<dbReference type="InterPro" id="IPR022210">
    <property type="entry name" value="TF_GCR1-like"/>
</dbReference>
<sequence>MSYDSNAGPSTRDNGIALPDAEHYEDMIRARLAMDKNMQMVIAENQTYRPKNTTAAYKSKQREWFEWCANKEKAADGAIVYDAKLAFFLKDYALTRGNKFKKNADGSPAPLGRESVLAYVKAVVDLYHQQVEAGFNKHTMARGPIVKRFLDTHTKKETRRKRTEYEDRGKNTLNDGYTDQELLRINQYFLVQNNIFSLRNKVCFSMSHAMLMRSETALGTQLPDLLIMELKNQGPSSCFAIVATITFGKTNKDGKIQYGSALRHRDVEVCPHGAFAQYFFSLFHHQNLPFPNFSTRRDWYCGVHSSKLTHINRKSAINMVANEGVSGDQQRQVGRWGSDRMVGCYLSGLPVDAIKVLAGFTTRKGDYFINRGSIEPSEELRKMVFPWIEHWREKFYRKEVEDDIAGPNFLDLMDYLGAVFLQSSLRQTIQLIDSVVLKGKYPESFIWSHSIFNTDLYKDYEERLSAAIATSNEKFKMSQHLEVENRTMLADSFLQISNMLRQGDENTQIQQTSTILPPSSAPLSSIPTQNTANSRGLPSCKMSRSLISVTDVWREYSVGLAGKPSIKSMEEQYGADWRKVDNRTESRFFTRHLPLYKKIESLSNERGISCEEAAQFLESRRIFDKLSINQMCKLVADNQI</sequence>
<evidence type="ECO:0000259" key="3">
    <source>
        <dbReference type="Pfam" id="PF16787"/>
    </source>
</evidence>
<reference evidence="4 5" key="1">
    <citation type="journal article" date="2009" name="PLoS Genet.">
        <title>Genomic analysis of the basal lineage fungus Rhizopus oryzae reveals a whole-genome duplication.</title>
        <authorList>
            <person name="Ma L.-J."/>
            <person name="Ibrahim A.S."/>
            <person name="Skory C."/>
            <person name="Grabherr M.G."/>
            <person name="Burger G."/>
            <person name="Butler M."/>
            <person name="Elias M."/>
            <person name="Idnurm A."/>
            <person name="Lang B.F."/>
            <person name="Sone T."/>
            <person name="Abe A."/>
            <person name="Calvo S.E."/>
            <person name="Corrochano L.M."/>
            <person name="Engels R."/>
            <person name="Fu J."/>
            <person name="Hansberg W."/>
            <person name="Kim J.-M."/>
            <person name="Kodira C.D."/>
            <person name="Koehrsen M.J."/>
            <person name="Liu B."/>
            <person name="Miranda-Saavedra D."/>
            <person name="O'Leary S."/>
            <person name="Ortiz-Castellanos L."/>
            <person name="Poulter R."/>
            <person name="Rodriguez-Romero J."/>
            <person name="Ruiz-Herrera J."/>
            <person name="Shen Y.-Q."/>
            <person name="Zeng Q."/>
            <person name="Galagan J."/>
            <person name="Birren B.W."/>
            <person name="Cuomo C.A."/>
            <person name="Wickes B.L."/>
        </authorList>
    </citation>
    <scope>NUCLEOTIDE SEQUENCE [LARGE SCALE GENOMIC DNA]</scope>
    <source>
        <strain evidence="5">RA 99-880 / ATCC MYA-4621 / FGSC 9543 / NRRL 43880</strain>
    </source>
</reference>
<feature type="region of interest" description="Disordered" evidence="1">
    <location>
        <begin position="515"/>
        <end position="536"/>
    </location>
</feature>
<dbReference type="GeneID" id="93620230"/>
<evidence type="ECO:0000259" key="2">
    <source>
        <dbReference type="Pfam" id="PF12550"/>
    </source>
</evidence>
<evidence type="ECO:0000256" key="1">
    <source>
        <dbReference type="SAM" id="MobiDB-lite"/>
    </source>
</evidence>
<feature type="compositionally biased region" description="Low complexity" evidence="1">
    <location>
        <begin position="515"/>
        <end position="528"/>
    </location>
</feature>
<evidence type="ECO:0000313" key="5">
    <source>
        <dbReference type="Proteomes" id="UP000009138"/>
    </source>
</evidence>
<dbReference type="InterPro" id="IPR052146">
    <property type="entry name" value="HOT1"/>
</dbReference>
<dbReference type="InterPro" id="IPR038279">
    <property type="entry name" value="Ndc10_dom2_sf"/>
</dbReference>
<dbReference type="GO" id="GO:0060963">
    <property type="term" value="P:positive regulation of ribosomal protein gene transcription by RNA polymerase II"/>
    <property type="evidence" value="ECO:0007669"/>
    <property type="project" value="TreeGrafter"/>
</dbReference>
<dbReference type="PANTHER" id="PTHR37784">
    <property type="entry name" value="PROTEIN MSN1"/>
    <property type="match status" value="1"/>
</dbReference>
<dbReference type="OMA" id="RHAWCRT"/>
<feature type="domain" description="Transcription activator GCR1-like" evidence="2">
    <location>
        <begin position="541"/>
        <end position="621"/>
    </location>
</feature>
<dbReference type="EMBL" id="CH476742">
    <property type="protein sequence ID" value="EIE88554.1"/>
    <property type="molecule type" value="Genomic_DNA"/>
</dbReference>
<evidence type="ECO:0008006" key="6">
    <source>
        <dbReference type="Google" id="ProtNLM"/>
    </source>
</evidence>
<accession>I1CJC4</accession>
<dbReference type="AlphaFoldDB" id="I1CJC4"/>
<dbReference type="OrthoDB" id="2205501at2759"/>
<dbReference type="InParanoid" id="I1CJC4"/>
<proteinExistence type="predicted"/>
<dbReference type="InterPro" id="IPR031872">
    <property type="entry name" value="NDC10_II"/>
</dbReference>
<gene>
    <name evidence="4" type="ORF">RO3G_13265</name>
</gene>
<dbReference type="GO" id="GO:0000981">
    <property type="term" value="F:DNA-binding transcription factor activity, RNA polymerase II-specific"/>
    <property type="evidence" value="ECO:0007669"/>
    <property type="project" value="TreeGrafter"/>
</dbReference>
<dbReference type="Pfam" id="PF12550">
    <property type="entry name" value="GCR1_C"/>
    <property type="match status" value="1"/>
</dbReference>
<name>I1CJC4_RHIO9</name>
<dbReference type="Proteomes" id="UP000009138">
    <property type="component" value="Unassembled WGS sequence"/>
</dbReference>
<protein>
    <recommendedName>
        <fullName evidence="6">Transcription activator GCR1-like domain-containing protein</fullName>
    </recommendedName>
</protein>
<organism evidence="4 5">
    <name type="scientific">Rhizopus delemar (strain RA 99-880 / ATCC MYA-4621 / FGSC 9543 / NRRL 43880)</name>
    <name type="common">Mucormycosis agent</name>
    <name type="synonym">Rhizopus arrhizus var. delemar</name>
    <dbReference type="NCBI Taxonomy" id="246409"/>
    <lineage>
        <taxon>Eukaryota</taxon>
        <taxon>Fungi</taxon>
        <taxon>Fungi incertae sedis</taxon>
        <taxon>Mucoromycota</taxon>
        <taxon>Mucoromycotina</taxon>
        <taxon>Mucoromycetes</taxon>
        <taxon>Mucorales</taxon>
        <taxon>Mucorineae</taxon>
        <taxon>Rhizopodaceae</taxon>
        <taxon>Rhizopus</taxon>
    </lineage>
</organism>